<feature type="region of interest" description="Disordered" evidence="1">
    <location>
        <begin position="1"/>
        <end position="20"/>
    </location>
</feature>
<proteinExistence type="predicted"/>
<evidence type="ECO:0000313" key="3">
    <source>
        <dbReference type="Proteomes" id="UP001499933"/>
    </source>
</evidence>
<name>A0ABN2RG45_9MICO</name>
<gene>
    <name evidence="2" type="ORF">GCM10009776_34580</name>
</gene>
<feature type="compositionally biased region" description="Basic and acidic residues" evidence="1">
    <location>
        <begin position="9"/>
        <end position="20"/>
    </location>
</feature>
<dbReference type="Proteomes" id="UP001499933">
    <property type="component" value="Unassembled WGS sequence"/>
</dbReference>
<sequence length="278" mass="29892">MGSAIGLRDSSEVRPGRGRRDFRIYTNGERDHDIGTFHPWPVARRPHTVTVDLRTGRSDELDELRARVYGPTPEPPPTEDEIARLLELEAAQSQDIGLAPPSVEVRAIEEEPDKPDLADLGPSGPAEDGHRFSVRLIPWAVAVISGSLIAGFAVGAAVSTPKPDLVLPEFARPQTDEDILSVATQAQVQPLSTRFIARVDGFDIYLARPTAYNGTCIVVTSRADNGSPNTACGHGSDADVTMNFGITSRLGITVGDPSTWNLGGKEFALSESVSAWRS</sequence>
<comment type="caution">
    <text evidence="2">The sequence shown here is derived from an EMBL/GenBank/DDBJ whole genome shotgun (WGS) entry which is preliminary data.</text>
</comment>
<keyword evidence="3" id="KW-1185">Reference proteome</keyword>
<accession>A0ABN2RG45</accession>
<evidence type="ECO:0000313" key="2">
    <source>
        <dbReference type="EMBL" id="GAA1968559.1"/>
    </source>
</evidence>
<organism evidence="2 3">
    <name type="scientific">Microbacterium deminutum</name>
    <dbReference type="NCBI Taxonomy" id="344164"/>
    <lineage>
        <taxon>Bacteria</taxon>
        <taxon>Bacillati</taxon>
        <taxon>Actinomycetota</taxon>
        <taxon>Actinomycetes</taxon>
        <taxon>Micrococcales</taxon>
        <taxon>Microbacteriaceae</taxon>
        <taxon>Microbacterium</taxon>
    </lineage>
</organism>
<dbReference type="EMBL" id="BAAAOG010000010">
    <property type="protein sequence ID" value="GAA1968559.1"/>
    <property type="molecule type" value="Genomic_DNA"/>
</dbReference>
<evidence type="ECO:0000256" key="1">
    <source>
        <dbReference type="SAM" id="MobiDB-lite"/>
    </source>
</evidence>
<reference evidence="2 3" key="1">
    <citation type="journal article" date="2019" name="Int. J. Syst. Evol. Microbiol.">
        <title>The Global Catalogue of Microorganisms (GCM) 10K type strain sequencing project: providing services to taxonomists for standard genome sequencing and annotation.</title>
        <authorList>
            <consortium name="The Broad Institute Genomics Platform"/>
            <consortium name="The Broad Institute Genome Sequencing Center for Infectious Disease"/>
            <person name="Wu L."/>
            <person name="Ma J."/>
        </authorList>
    </citation>
    <scope>NUCLEOTIDE SEQUENCE [LARGE SCALE GENOMIC DNA]</scope>
    <source>
        <strain evidence="2 3">JCM 14901</strain>
    </source>
</reference>
<protein>
    <submittedName>
        <fullName evidence="2">Uncharacterized protein</fullName>
    </submittedName>
</protein>